<dbReference type="RefSeq" id="WP_256764866.1">
    <property type="nucleotide sequence ID" value="NZ_JANIGO010000003.1"/>
</dbReference>
<dbReference type="NCBIfam" id="TIGR00006">
    <property type="entry name" value="16S rRNA (cytosine(1402)-N(4))-methyltransferase RsmH"/>
    <property type="match status" value="1"/>
</dbReference>
<evidence type="ECO:0000256" key="4">
    <source>
        <dbReference type="ARBA" id="ARBA00022679"/>
    </source>
</evidence>
<keyword evidence="8" id="KW-1185">Reference proteome</keyword>
<accession>A0ABT1WJ67</accession>
<keyword evidence="3 6" id="KW-0489">Methyltransferase</keyword>
<evidence type="ECO:0000256" key="3">
    <source>
        <dbReference type="ARBA" id="ARBA00022603"/>
    </source>
</evidence>
<evidence type="ECO:0000256" key="1">
    <source>
        <dbReference type="ARBA" id="ARBA00010396"/>
    </source>
</evidence>
<comment type="function">
    <text evidence="6">Specifically methylates the N4 position of cytidine in position 1402 (C1402) of 16S rRNA.</text>
</comment>
<evidence type="ECO:0000313" key="8">
    <source>
        <dbReference type="Proteomes" id="UP001204142"/>
    </source>
</evidence>
<dbReference type="GO" id="GO:0032259">
    <property type="term" value="P:methylation"/>
    <property type="evidence" value="ECO:0007669"/>
    <property type="project" value="UniProtKB-KW"/>
</dbReference>
<comment type="subcellular location">
    <subcellularLocation>
        <location evidence="6">Cytoplasm</location>
    </subcellularLocation>
</comment>
<protein>
    <recommendedName>
        <fullName evidence="6">Ribosomal RNA small subunit methyltransferase H</fullName>
        <ecNumber evidence="6">2.1.1.199</ecNumber>
    </recommendedName>
    <alternativeName>
        <fullName evidence="6">16S rRNA m(4)C1402 methyltransferase</fullName>
    </alternativeName>
    <alternativeName>
        <fullName evidence="6">rRNA (cytosine-N(4)-)-methyltransferase RsmH</fullName>
    </alternativeName>
</protein>
<dbReference type="Gene3D" id="1.10.150.170">
    <property type="entry name" value="Putative methyltransferase TM0872, insert domain"/>
    <property type="match status" value="1"/>
</dbReference>
<keyword evidence="5 6" id="KW-0949">S-adenosyl-L-methionine</keyword>
<comment type="catalytic activity">
    <reaction evidence="6">
        <text>cytidine(1402) in 16S rRNA + S-adenosyl-L-methionine = N(4)-methylcytidine(1402) in 16S rRNA + S-adenosyl-L-homocysteine + H(+)</text>
        <dbReference type="Rhea" id="RHEA:42928"/>
        <dbReference type="Rhea" id="RHEA-COMP:10286"/>
        <dbReference type="Rhea" id="RHEA-COMP:10287"/>
        <dbReference type="ChEBI" id="CHEBI:15378"/>
        <dbReference type="ChEBI" id="CHEBI:57856"/>
        <dbReference type="ChEBI" id="CHEBI:59789"/>
        <dbReference type="ChEBI" id="CHEBI:74506"/>
        <dbReference type="ChEBI" id="CHEBI:82748"/>
        <dbReference type="EC" id="2.1.1.199"/>
    </reaction>
</comment>
<evidence type="ECO:0000256" key="2">
    <source>
        <dbReference type="ARBA" id="ARBA00022552"/>
    </source>
</evidence>
<dbReference type="Pfam" id="PF01795">
    <property type="entry name" value="Methyltransf_5"/>
    <property type="match status" value="1"/>
</dbReference>
<reference evidence="7 8" key="1">
    <citation type="submission" date="2022-07" db="EMBL/GenBank/DDBJ databases">
        <authorList>
            <person name="Xamxidin M."/>
            <person name="Wu M."/>
        </authorList>
    </citation>
    <scope>NUCLEOTIDE SEQUENCE [LARGE SCALE GENOMIC DNA]</scope>
    <source>
        <strain evidence="7 8">NBRC 111650</strain>
    </source>
</reference>
<keyword evidence="6" id="KW-0963">Cytoplasm</keyword>
<dbReference type="InterPro" id="IPR002903">
    <property type="entry name" value="RsmH"/>
</dbReference>
<dbReference type="InterPro" id="IPR029063">
    <property type="entry name" value="SAM-dependent_MTases_sf"/>
</dbReference>
<dbReference type="SUPFAM" id="SSF53335">
    <property type="entry name" value="S-adenosyl-L-methionine-dependent methyltransferases"/>
    <property type="match status" value="1"/>
</dbReference>
<feature type="binding site" evidence="6">
    <location>
        <position position="54"/>
    </location>
    <ligand>
        <name>S-adenosyl-L-methionine</name>
        <dbReference type="ChEBI" id="CHEBI:59789"/>
    </ligand>
</feature>
<dbReference type="PANTHER" id="PTHR11265">
    <property type="entry name" value="S-ADENOSYL-METHYLTRANSFERASE MRAW"/>
    <property type="match status" value="1"/>
</dbReference>
<dbReference type="PIRSF" id="PIRSF004486">
    <property type="entry name" value="MraW"/>
    <property type="match status" value="1"/>
</dbReference>
<dbReference type="EMBL" id="JANIGO010000003">
    <property type="protein sequence ID" value="MCQ8897081.1"/>
    <property type="molecule type" value="Genomic_DNA"/>
</dbReference>
<feature type="binding site" evidence="6">
    <location>
        <begin position="34"/>
        <end position="36"/>
    </location>
    <ligand>
        <name>S-adenosyl-L-methionine</name>
        <dbReference type="ChEBI" id="CHEBI:59789"/>
    </ligand>
</feature>
<dbReference type="GO" id="GO:0008168">
    <property type="term" value="F:methyltransferase activity"/>
    <property type="evidence" value="ECO:0007669"/>
    <property type="project" value="UniProtKB-KW"/>
</dbReference>
<dbReference type="EC" id="2.1.1.199" evidence="6"/>
<gene>
    <name evidence="6 7" type="primary">rsmH</name>
    <name evidence="7" type="ORF">NQT62_11610</name>
</gene>
<sequence length="313" mass="34464">MSTHDHIPVLLGPTVDALLHNPDGIYLDCTFGRGGHSRAILERLSPVGRLLALDRDPQAVQAMTGVLDARFQGYRSAFADLERALDAMGVPKVDGVLMDIGVSSPQIDQAERGFSFRKDGPLDMRMDPQAGESAADFLARATARDISEVIKHYGEERFAVQIAAAIVARRQERAITTTLDLAQIVAGAVRTREPGQDPATRTFQALRIHVNQELAQLEQGLNAAFRRLNIGGRLAVISFHSLEDRIAKQFIEKLANPKSQQDARLRKLPLPEPKPLMKKLARIKPDAQECERNPRARSSVLRVAEKLAEVAHG</sequence>
<organism evidence="7 8">
    <name type="scientific">Limnobacter humi</name>
    <dbReference type="NCBI Taxonomy" id="1778671"/>
    <lineage>
        <taxon>Bacteria</taxon>
        <taxon>Pseudomonadati</taxon>
        <taxon>Pseudomonadota</taxon>
        <taxon>Betaproteobacteria</taxon>
        <taxon>Burkholderiales</taxon>
        <taxon>Burkholderiaceae</taxon>
        <taxon>Limnobacter</taxon>
    </lineage>
</organism>
<dbReference type="InterPro" id="IPR023397">
    <property type="entry name" value="SAM-dep_MeTrfase_MraW_recog"/>
</dbReference>
<dbReference type="PANTHER" id="PTHR11265:SF0">
    <property type="entry name" value="12S RRNA N4-METHYLCYTIDINE METHYLTRANSFERASE"/>
    <property type="match status" value="1"/>
</dbReference>
<proteinExistence type="inferred from homology"/>
<dbReference type="Proteomes" id="UP001204142">
    <property type="component" value="Unassembled WGS sequence"/>
</dbReference>
<name>A0ABT1WJ67_9BURK</name>
<evidence type="ECO:0000256" key="6">
    <source>
        <dbReference type="HAMAP-Rule" id="MF_01007"/>
    </source>
</evidence>
<comment type="similarity">
    <text evidence="1 6">Belongs to the methyltransferase superfamily. RsmH family.</text>
</comment>
<feature type="binding site" evidence="6">
    <location>
        <position position="78"/>
    </location>
    <ligand>
        <name>S-adenosyl-L-methionine</name>
        <dbReference type="ChEBI" id="CHEBI:59789"/>
    </ligand>
</feature>
<dbReference type="HAMAP" id="MF_01007">
    <property type="entry name" value="16SrRNA_methyltr_H"/>
    <property type="match status" value="1"/>
</dbReference>
<evidence type="ECO:0000313" key="7">
    <source>
        <dbReference type="EMBL" id="MCQ8897081.1"/>
    </source>
</evidence>
<feature type="binding site" evidence="6">
    <location>
        <position position="106"/>
    </location>
    <ligand>
        <name>S-adenosyl-L-methionine</name>
        <dbReference type="ChEBI" id="CHEBI:59789"/>
    </ligand>
</feature>
<dbReference type="Gene3D" id="3.40.50.150">
    <property type="entry name" value="Vaccinia Virus protein VP39"/>
    <property type="match status" value="1"/>
</dbReference>
<evidence type="ECO:0000256" key="5">
    <source>
        <dbReference type="ARBA" id="ARBA00022691"/>
    </source>
</evidence>
<feature type="binding site" evidence="6">
    <location>
        <position position="99"/>
    </location>
    <ligand>
        <name>S-adenosyl-L-methionine</name>
        <dbReference type="ChEBI" id="CHEBI:59789"/>
    </ligand>
</feature>
<dbReference type="SUPFAM" id="SSF81799">
    <property type="entry name" value="Putative methyltransferase TM0872, insert domain"/>
    <property type="match status" value="1"/>
</dbReference>
<keyword evidence="2 6" id="KW-0698">rRNA processing</keyword>
<comment type="caution">
    <text evidence="7">The sequence shown here is derived from an EMBL/GenBank/DDBJ whole genome shotgun (WGS) entry which is preliminary data.</text>
</comment>
<keyword evidence="4 6" id="KW-0808">Transferase</keyword>